<protein>
    <submittedName>
        <fullName evidence="4">Uncharacterized protein</fullName>
    </submittedName>
</protein>
<accession>A0A4R3ZSC4</accession>
<organism evidence="4 5">
    <name type="scientific">Dietzia cinnamea</name>
    <dbReference type="NCBI Taxonomy" id="321318"/>
    <lineage>
        <taxon>Bacteria</taxon>
        <taxon>Bacillati</taxon>
        <taxon>Actinomycetota</taxon>
        <taxon>Actinomycetes</taxon>
        <taxon>Mycobacteriales</taxon>
        <taxon>Dietziaceae</taxon>
        <taxon>Dietzia</taxon>
    </lineage>
</organism>
<sequence length="145" mass="15261">MSALRTSMAAVGAAIAAGVAGSLIGAAPATAQPAAPPIPRGMPQVVTDVLGPRDPGFWNPAVNGTRVLTPVEPGVEVACATGFEPVISCSTLDMRDFTPQRSLGFIDVPTLGGPALRMWFDYPRWGDGSTGDVNRRVIEWWESRN</sequence>
<comment type="caution">
    <text evidence="4">The sequence shown here is derived from an EMBL/GenBank/DDBJ whole genome shotgun (WGS) entry which is preliminary data.</text>
</comment>
<dbReference type="EMBL" id="SMCX01000015">
    <property type="protein sequence ID" value="TCW23139.1"/>
    <property type="molecule type" value="Genomic_DNA"/>
</dbReference>
<proteinExistence type="predicted"/>
<dbReference type="RefSeq" id="WP_061229159.1">
    <property type="nucleotide sequence ID" value="NZ_CP143053.1"/>
</dbReference>
<reference evidence="4 5" key="1">
    <citation type="submission" date="2019-03" db="EMBL/GenBank/DDBJ databases">
        <title>Root nodule microbial communities of legume samples collected from USA, Mexico and Botswana.</title>
        <authorList>
            <person name="Hirsch A."/>
        </authorList>
    </citation>
    <scope>NUCLEOTIDE SEQUENCE [LARGE SCALE GENOMIC DNA]</scope>
    <source>
        <strain evidence="4 5">55</strain>
    </source>
</reference>
<evidence type="ECO:0000313" key="4">
    <source>
        <dbReference type="EMBL" id="TCW23139.1"/>
    </source>
</evidence>
<dbReference type="EMBL" id="JBFTEZ010000002">
    <property type="protein sequence ID" value="MEX6463205.1"/>
    <property type="molecule type" value="Genomic_DNA"/>
</dbReference>
<dbReference type="Proteomes" id="UP000295805">
    <property type="component" value="Unassembled WGS sequence"/>
</dbReference>
<evidence type="ECO:0000256" key="1">
    <source>
        <dbReference type="SAM" id="SignalP"/>
    </source>
</evidence>
<dbReference type="EMBL" id="JALXTC010000051">
    <property type="protein sequence ID" value="MCT2118275.1"/>
    <property type="molecule type" value="Genomic_DNA"/>
</dbReference>
<evidence type="ECO:0000313" key="3">
    <source>
        <dbReference type="EMBL" id="MEX6463205.1"/>
    </source>
</evidence>
<reference evidence="3" key="4">
    <citation type="submission" date="2024-07" db="EMBL/GenBank/DDBJ databases">
        <authorList>
            <person name="Wildschutte H."/>
        </authorList>
    </citation>
    <scope>NUCLEOTIDE SEQUENCE</scope>
    <source>
        <strain evidence="3">N60</strain>
    </source>
</reference>
<keyword evidence="6" id="KW-1185">Reference proteome</keyword>
<reference evidence="6" key="3">
    <citation type="submission" date="2024-07" db="EMBL/GenBank/DDBJ databases">
        <title>Pseudomonas strain that inhibits Aeromonas fish pathogens.</title>
        <authorList>
            <person name="Wildschutte H."/>
        </authorList>
    </citation>
    <scope>NUCLEOTIDE SEQUENCE [LARGE SCALE GENOMIC DNA]</scope>
    <source>
        <strain evidence="6">n60</strain>
    </source>
</reference>
<name>A0A4R3ZSC4_9ACTN</name>
<feature type="signal peptide" evidence="1">
    <location>
        <begin position="1"/>
        <end position="31"/>
    </location>
</feature>
<evidence type="ECO:0000313" key="5">
    <source>
        <dbReference type="Proteomes" id="UP000295805"/>
    </source>
</evidence>
<feature type="chain" id="PRO_5044608750" evidence="1">
    <location>
        <begin position="32"/>
        <end position="145"/>
    </location>
</feature>
<dbReference type="Proteomes" id="UP001206890">
    <property type="component" value="Unassembled WGS sequence"/>
</dbReference>
<dbReference type="AlphaFoldDB" id="A0A4R3ZSC4"/>
<reference evidence="2" key="2">
    <citation type="submission" date="2022-04" db="EMBL/GenBank/DDBJ databases">
        <title>Human microbiome associated bacterial genomes.</title>
        <authorList>
            <person name="Sandstrom S."/>
            <person name="Salamzade R."/>
            <person name="Kalan L.R."/>
        </authorList>
    </citation>
    <scope>NUCLEOTIDE SEQUENCE</scope>
    <source>
        <strain evidence="2">P3-SID1762</strain>
    </source>
</reference>
<gene>
    <name evidence="3" type="ORF">AB6N35_02385</name>
    <name evidence="4" type="ORF">EDD19_11567</name>
    <name evidence="2" type="ORF">M3D93_11000</name>
</gene>
<dbReference type="GeneID" id="89531517"/>
<evidence type="ECO:0000313" key="2">
    <source>
        <dbReference type="EMBL" id="MCT2118275.1"/>
    </source>
</evidence>
<dbReference type="Proteomes" id="UP001560293">
    <property type="component" value="Unassembled WGS sequence"/>
</dbReference>
<evidence type="ECO:0000313" key="6">
    <source>
        <dbReference type="Proteomes" id="UP001560293"/>
    </source>
</evidence>
<keyword evidence="1" id="KW-0732">Signal</keyword>